<evidence type="ECO:0000256" key="1">
    <source>
        <dbReference type="ARBA" id="ARBA00005725"/>
    </source>
</evidence>
<keyword evidence="3" id="KW-0560">Oxidoreductase</keyword>
<dbReference type="Gene3D" id="3.90.25.10">
    <property type="entry name" value="UDP-galactose 4-epimerase, domain 1"/>
    <property type="match status" value="1"/>
</dbReference>
<feature type="domain" description="NmrA-like" evidence="4">
    <location>
        <begin position="4"/>
        <end position="270"/>
    </location>
</feature>
<dbReference type="InterPro" id="IPR051609">
    <property type="entry name" value="NmrA/Isoflavone_reductase-like"/>
</dbReference>
<evidence type="ECO:0000259" key="4">
    <source>
        <dbReference type="Pfam" id="PF05368"/>
    </source>
</evidence>
<dbReference type="InterPro" id="IPR036291">
    <property type="entry name" value="NAD(P)-bd_dom_sf"/>
</dbReference>
<dbReference type="AlphaFoldDB" id="A0A9P4M8Y9"/>
<name>A0A9P4M8Y9_9PEZI</name>
<keyword evidence="6" id="KW-1185">Reference proteome</keyword>
<dbReference type="Proteomes" id="UP000799772">
    <property type="component" value="Unassembled WGS sequence"/>
</dbReference>
<dbReference type="Gene3D" id="3.40.50.720">
    <property type="entry name" value="NAD(P)-binding Rossmann-like Domain"/>
    <property type="match status" value="1"/>
</dbReference>
<evidence type="ECO:0000256" key="2">
    <source>
        <dbReference type="ARBA" id="ARBA00022857"/>
    </source>
</evidence>
<dbReference type="SUPFAM" id="SSF51735">
    <property type="entry name" value="NAD(P)-binding Rossmann-fold domains"/>
    <property type="match status" value="1"/>
</dbReference>
<dbReference type="Pfam" id="PF05368">
    <property type="entry name" value="NmrA"/>
    <property type="match status" value="1"/>
</dbReference>
<evidence type="ECO:0000313" key="6">
    <source>
        <dbReference type="Proteomes" id="UP000799772"/>
    </source>
</evidence>
<dbReference type="GO" id="GO:0016491">
    <property type="term" value="F:oxidoreductase activity"/>
    <property type="evidence" value="ECO:0007669"/>
    <property type="project" value="UniProtKB-KW"/>
</dbReference>
<organism evidence="5 6">
    <name type="scientific">Rhizodiscina lignyota</name>
    <dbReference type="NCBI Taxonomy" id="1504668"/>
    <lineage>
        <taxon>Eukaryota</taxon>
        <taxon>Fungi</taxon>
        <taxon>Dikarya</taxon>
        <taxon>Ascomycota</taxon>
        <taxon>Pezizomycotina</taxon>
        <taxon>Dothideomycetes</taxon>
        <taxon>Pleosporomycetidae</taxon>
        <taxon>Aulographales</taxon>
        <taxon>Rhizodiscinaceae</taxon>
        <taxon>Rhizodiscina</taxon>
    </lineage>
</organism>
<dbReference type="OrthoDB" id="419598at2759"/>
<dbReference type="PANTHER" id="PTHR47706">
    <property type="entry name" value="NMRA-LIKE FAMILY PROTEIN"/>
    <property type="match status" value="1"/>
</dbReference>
<sequence length="343" mass="38447">MVVVAVAGGTGHVGRTLVDGLIAGGHDVYVLGRKPSAVFDHLPSVRVLVVSYDDQDDLRKTFEEHKIEIILCTFGAPFPGVFERQIRLIRAAAEADAVKRFAPTEWLVDYEKDDEYASPQEPGEHEVSCRLKIIWKSFQQDTVKELRKHPSIEWTLFHNGYFMDYFGQPYALTYMPSEVPFVDIEACKAAIPGTGEERVVFTHSTDMAKFVSRAIGMKPGSWKEHSWIIGDKVTFHEIVATAEKARGVKFDVAYDPLEKLREGKVTRIPANDAHIAHYSTEKFDATDVILGMFAGLGTAMALGDLDIKEEDALNANFPDIKTVKLVAFIEKYWTGRQPQDPKL</sequence>
<protein>
    <submittedName>
        <fullName evidence="5">NAD(P)-binding protein</fullName>
    </submittedName>
</protein>
<proteinExistence type="inferred from homology"/>
<evidence type="ECO:0000256" key="3">
    <source>
        <dbReference type="ARBA" id="ARBA00023002"/>
    </source>
</evidence>
<dbReference type="InterPro" id="IPR008030">
    <property type="entry name" value="NmrA-like"/>
</dbReference>
<gene>
    <name evidence="5" type="ORF">NA57DRAFT_66894</name>
</gene>
<dbReference type="PANTHER" id="PTHR47706:SF4">
    <property type="entry name" value="NMRA-LIKE DOMAIN-CONTAINING PROTEIN"/>
    <property type="match status" value="1"/>
</dbReference>
<comment type="caution">
    <text evidence="5">The sequence shown here is derived from an EMBL/GenBank/DDBJ whole genome shotgun (WGS) entry which is preliminary data.</text>
</comment>
<evidence type="ECO:0000313" key="5">
    <source>
        <dbReference type="EMBL" id="KAF2097284.1"/>
    </source>
</evidence>
<comment type="similarity">
    <text evidence="1">Belongs to the NmrA-type oxidoreductase family. Isoflavone reductase subfamily.</text>
</comment>
<accession>A0A9P4M8Y9</accession>
<dbReference type="EMBL" id="ML978128">
    <property type="protein sequence ID" value="KAF2097284.1"/>
    <property type="molecule type" value="Genomic_DNA"/>
</dbReference>
<keyword evidence="2" id="KW-0521">NADP</keyword>
<reference evidence="5" key="1">
    <citation type="journal article" date="2020" name="Stud. Mycol.">
        <title>101 Dothideomycetes genomes: a test case for predicting lifestyles and emergence of pathogens.</title>
        <authorList>
            <person name="Haridas S."/>
            <person name="Albert R."/>
            <person name="Binder M."/>
            <person name="Bloem J."/>
            <person name="Labutti K."/>
            <person name="Salamov A."/>
            <person name="Andreopoulos B."/>
            <person name="Baker S."/>
            <person name="Barry K."/>
            <person name="Bills G."/>
            <person name="Bluhm B."/>
            <person name="Cannon C."/>
            <person name="Castanera R."/>
            <person name="Culley D."/>
            <person name="Daum C."/>
            <person name="Ezra D."/>
            <person name="Gonzalez J."/>
            <person name="Henrissat B."/>
            <person name="Kuo A."/>
            <person name="Liang C."/>
            <person name="Lipzen A."/>
            <person name="Lutzoni F."/>
            <person name="Magnuson J."/>
            <person name="Mondo S."/>
            <person name="Nolan M."/>
            <person name="Ohm R."/>
            <person name="Pangilinan J."/>
            <person name="Park H.-J."/>
            <person name="Ramirez L."/>
            <person name="Alfaro M."/>
            <person name="Sun H."/>
            <person name="Tritt A."/>
            <person name="Yoshinaga Y."/>
            <person name="Zwiers L.-H."/>
            <person name="Turgeon B."/>
            <person name="Goodwin S."/>
            <person name="Spatafora J."/>
            <person name="Crous P."/>
            <person name="Grigoriev I."/>
        </authorList>
    </citation>
    <scope>NUCLEOTIDE SEQUENCE</scope>
    <source>
        <strain evidence="5">CBS 133067</strain>
    </source>
</reference>